<dbReference type="KEGG" id="cim:CIMG_01146"/>
<organism evidence="2 3">
    <name type="scientific">Coccidioides immitis (strain RS)</name>
    <name type="common">Valley fever fungus</name>
    <dbReference type="NCBI Taxonomy" id="246410"/>
    <lineage>
        <taxon>Eukaryota</taxon>
        <taxon>Fungi</taxon>
        <taxon>Dikarya</taxon>
        <taxon>Ascomycota</taxon>
        <taxon>Pezizomycotina</taxon>
        <taxon>Eurotiomycetes</taxon>
        <taxon>Eurotiomycetidae</taxon>
        <taxon>Onygenales</taxon>
        <taxon>Onygenaceae</taxon>
        <taxon>Coccidioides</taxon>
    </lineage>
</organism>
<dbReference type="Proteomes" id="UP000001261">
    <property type="component" value="Unassembled WGS sequence"/>
</dbReference>
<name>A0A0E1S075_COCIM</name>
<feature type="region of interest" description="Disordered" evidence="1">
    <location>
        <begin position="186"/>
        <end position="207"/>
    </location>
</feature>
<feature type="compositionally biased region" description="Polar residues" evidence="1">
    <location>
        <begin position="645"/>
        <end position="657"/>
    </location>
</feature>
<feature type="compositionally biased region" description="Basic residues" evidence="1">
    <location>
        <begin position="527"/>
        <end position="536"/>
    </location>
</feature>
<feature type="region of interest" description="Disordered" evidence="1">
    <location>
        <begin position="1"/>
        <end position="48"/>
    </location>
</feature>
<feature type="compositionally biased region" description="Basic and acidic residues" evidence="1">
    <location>
        <begin position="12"/>
        <end position="35"/>
    </location>
</feature>
<protein>
    <submittedName>
        <fullName evidence="2">Uncharacterized protein</fullName>
    </submittedName>
</protein>
<keyword evidence="3" id="KW-1185">Reference proteome</keyword>
<dbReference type="AlphaFoldDB" id="A0A0E1S075"/>
<feature type="compositionally biased region" description="Basic and acidic residues" evidence="1">
    <location>
        <begin position="107"/>
        <end position="133"/>
    </location>
</feature>
<dbReference type="GeneID" id="4566663"/>
<proteinExistence type="predicted"/>
<dbReference type="RefSeq" id="XP_001247375.1">
    <property type="nucleotide sequence ID" value="XM_001247374.2"/>
</dbReference>
<gene>
    <name evidence="2" type="ORF">CIMG_01146</name>
</gene>
<feature type="region of interest" description="Disordered" evidence="1">
    <location>
        <begin position="503"/>
        <end position="671"/>
    </location>
</feature>
<evidence type="ECO:0000313" key="3">
    <source>
        <dbReference type="Proteomes" id="UP000001261"/>
    </source>
</evidence>
<feature type="compositionally biased region" description="Polar residues" evidence="1">
    <location>
        <begin position="552"/>
        <end position="577"/>
    </location>
</feature>
<dbReference type="OMA" id="QILNMPF"/>
<dbReference type="InParanoid" id="A0A0E1S075"/>
<evidence type="ECO:0000256" key="1">
    <source>
        <dbReference type="SAM" id="MobiDB-lite"/>
    </source>
</evidence>
<feature type="compositionally biased region" description="Low complexity" evidence="1">
    <location>
        <begin position="145"/>
        <end position="163"/>
    </location>
</feature>
<sequence>MDHKQPALSRTLPKDFTFHAFDEPRTPTRPVKELEIPPPPHHSSYRLRRPPLDILSNLGYNAMPFCSPDVPLPSIEFSKEVDTSSSSLDTNLTRHTSPGRLEVPPPQRRDPKTPEAQVREDIVGECRSWREESVTSGSDPIPRPSSACSNTSDSSVSSSGSFGSHPSFGGSCTSFESEIHDPFLAHSFPDRKQPLESPSKPAIARNVSPQFPGGHRWTSEMDNHLWNAYQLYLQDPTITPFKTVPGSVPPLGVSHRVAREARRTWPRVKHGLAKKHGQDTSQELESKADPTSEARSGSCTPKPGVVNSKPFWPRSDASTRKRLKQLCRRRFSIAPHYQRLLQSRSPSPFPELFIRSSSSSLSMGSYGASNPFARDLGVSLVATSLPASIPAVTIENKHVNSEQTNWFNNVAEQPLAMEPQTKSELQPPRNLVDEGPATVPRLGSPFMYHTWGPDTSRRHLRPVPPANVPETIHGPIGSRLRSSIPPEMIMSAHKRRAMNQLDDEISPDRNAPPDLLPEPSKDEKKNPNYRRVRLRNRGATTSGLSSRERLNQLFTPPSHFGSNESKASALPATSSQAEPRKEEIKRLGSPFNSDRCAGRSLQSRHAPSRSEPFILARPTRDRASSLQSPPPFYFQHKDDVVSPPQLESSFTEASTMSGPHLHAPDARGPYS</sequence>
<reference evidence="3" key="1">
    <citation type="journal article" date="2009" name="Genome Res.">
        <title>Comparative genomic analyses of the human fungal pathogens Coccidioides and their relatives.</title>
        <authorList>
            <person name="Sharpton T.J."/>
            <person name="Stajich J.E."/>
            <person name="Rounsley S.D."/>
            <person name="Gardner M.J."/>
            <person name="Wortman J.R."/>
            <person name="Jordar V.S."/>
            <person name="Maiti R."/>
            <person name="Kodira C.D."/>
            <person name="Neafsey D.E."/>
            <person name="Zeng Q."/>
            <person name="Hung C.-Y."/>
            <person name="McMahan C."/>
            <person name="Muszewska A."/>
            <person name="Grynberg M."/>
            <person name="Mandel M.A."/>
            <person name="Kellner E.M."/>
            <person name="Barker B.M."/>
            <person name="Galgiani J.N."/>
            <person name="Orbach M.J."/>
            <person name="Kirkland T.N."/>
            <person name="Cole G.T."/>
            <person name="Henn M.R."/>
            <person name="Birren B.W."/>
            <person name="Taylor J.W."/>
        </authorList>
    </citation>
    <scope>NUCLEOTIDE SEQUENCE [LARGE SCALE GENOMIC DNA]</scope>
    <source>
        <strain evidence="3">RS</strain>
    </source>
</reference>
<reference evidence="3" key="2">
    <citation type="journal article" date="2010" name="Genome Res.">
        <title>Population genomic sequencing of Coccidioides fungi reveals recent hybridization and transposon control.</title>
        <authorList>
            <person name="Neafsey D.E."/>
            <person name="Barker B.M."/>
            <person name="Sharpton T.J."/>
            <person name="Stajich J.E."/>
            <person name="Park D.J."/>
            <person name="Whiston E."/>
            <person name="Hung C.-Y."/>
            <person name="McMahan C."/>
            <person name="White J."/>
            <person name="Sykes S."/>
            <person name="Heiman D."/>
            <person name="Young S."/>
            <person name="Zeng Q."/>
            <person name="Abouelleil A."/>
            <person name="Aftuck L."/>
            <person name="Bessette D."/>
            <person name="Brown A."/>
            <person name="FitzGerald M."/>
            <person name="Lui A."/>
            <person name="Macdonald J.P."/>
            <person name="Priest M."/>
            <person name="Orbach M.J."/>
            <person name="Galgiani J.N."/>
            <person name="Kirkland T.N."/>
            <person name="Cole G.T."/>
            <person name="Birren B.W."/>
            <person name="Henn M.R."/>
            <person name="Taylor J.W."/>
            <person name="Rounsley S.D."/>
        </authorList>
    </citation>
    <scope>GENOME REANNOTATION</scope>
    <source>
        <strain evidence="3">RS</strain>
    </source>
</reference>
<dbReference type="OrthoDB" id="419770at2759"/>
<dbReference type="VEuPathDB" id="FungiDB:CIMG_01146"/>
<accession>A0A0E1S075</accession>
<feature type="region of interest" description="Disordered" evidence="1">
    <location>
        <begin position="268"/>
        <end position="317"/>
    </location>
</feature>
<dbReference type="STRING" id="246410.A0A0E1S075"/>
<evidence type="ECO:0000313" key="2">
    <source>
        <dbReference type="EMBL" id="EAS35792.1"/>
    </source>
</evidence>
<feature type="region of interest" description="Disordered" evidence="1">
    <location>
        <begin position="81"/>
        <end position="163"/>
    </location>
</feature>
<dbReference type="EMBL" id="GG704911">
    <property type="protein sequence ID" value="EAS35792.1"/>
    <property type="molecule type" value="Genomic_DNA"/>
</dbReference>